<keyword evidence="3" id="KW-0560">Oxidoreductase</keyword>
<evidence type="ECO:0000256" key="1">
    <source>
        <dbReference type="ARBA" id="ARBA00006484"/>
    </source>
</evidence>
<dbReference type="EMBL" id="JAGPNK010000009">
    <property type="protein sequence ID" value="KAH7313637.1"/>
    <property type="molecule type" value="Genomic_DNA"/>
</dbReference>
<organism evidence="4 5">
    <name type="scientific">Stachybotrys elegans</name>
    <dbReference type="NCBI Taxonomy" id="80388"/>
    <lineage>
        <taxon>Eukaryota</taxon>
        <taxon>Fungi</taxon>
        <taxon>Dikarya</taxon>
        <taxon>Ascomycota</taxon>
        <taxon>Pezizomycotina</taxon>
        <taxon>Sordariomycetes</taxon>
        <taxon>Hypocreomycetidae</taxon>
        <taxon>Hypocreales</taxon>
        <taxon>Stachybotryaceae</taxon>
        <taxon>Stachybotrys</taxon>
    </lineage>
</organism>
<proteinExistence type="inferred from homology"/>
<accession>A0A8K0WQE2</accession>
<comment type="similarity">
    <text evidence="1">Belongs to the short-chain dehydrogenases/reductases (SDR) family.</text>
</comment>
<dbReference type="AlphaFoldDB" id="A0A8K0WQE2"/>
<reference evidence="4" key="1">
    <citation type="journal article" date="2021" name="Nat. Commun.">
        <title>Genetic determinants of endophytism in the Arabidopsis root mycobiome.</title>
        <authorList>
            <person name="Mesny F."/>
            <person name="Miyauchi S."/>
            <person name="Thiergart T."/>
            <person name="Pickel B."/>
            <person name="Atanasova L."/>
            <person name="Karlsson M."/>
            <person name="Huettel B."/>
            <person name="Barry K.W."/>
            <person name="Haridas S."/>
            <person name="Chen C."/>
            <person name="Bauer D."/>
            <person name="Andreopoulos W."/>
            <person name="Pangilinan J."/>
            <person name="LaButti K."/>
            <person name="Riley R."/>
            <person name="Lipzen A."/>
            <person name="Clum A."/>
            <person name="Drula E."/>
            <person name="Henrissat B."/>
            <person name="Kohler A."/>
            <person name="Grigoriev I.V."/>
            <person name="Martin F.M."/>
            <person name="Hacquard S."/>
        </authorList>
    </citation>
    <scope>NUCLEOTIDE SEQUENCE</scope>
    <source>
        <strain evidence="4">MPI-CAGE-CH-0235</strain>
    </source>
</reference>
<dbReference type="InterPro" id="IPR002347">
    <property type="entry name" value="SDR_fam"/>
</dbReference>
<dbReference type="Pfam" id="PF00106">
    <property type="entry name" value="adh_short"/>
    <property type="match status" value="1"/>
</dbReference>
<evidence type="ECO:0000313" key="5">
    <source>
        <dbReference type="Proteomes" id="UP000813444"/>
    </source>
</evidence>
<dbReference type="InterPro" id="IPR036291">
    <property type="entry name" value="NAD(P)-bd_dom_sf"/>
</dbReference>
<keyword evidence="2" id="KW-0521">NADP</keyword>
<dbReference type="PRINTS" id="PR00081">
    <property type="entry name" value="GDHRDH"/>
</dbReference>
<name>A0A8K0WQE2_9HYPO</name>
<dbReference type="OrthoDB" id="191139at2759"/>
<evidence type="ECO:0008006" key="6">
    <source>
        <dbReference type="Google" id="ProtNLM"/>
    </source>
</evidence>
<protein>
    <recommendedName>
        <fullName evidence="6">NAD(P)-binding protein</fullName>
    </recommendedName>
</protein>
<sequence>MVRDLLRITLLGSSNTTAARGFPGFDPARDIPSLQDKVVLITGAAGGLGRQTAVEIARHGRPRRLYLADLPRDQVASEALLREIKEEAYGAEDAAAVTDPSSLFFLDLDLQSFESVRNCAARFAADNEQLHLLILNAGVLRMAPALTTEGYEFHFGINYLGHALLSRLLLPVLLRTAANKPKKDVRVVVISSEGHTMAPKAGVEYDKIKTDCAHLMYLKRYGQSKLALIGLMKQLSREHPQITTIAVHPGRIVTGLAQGLWKESNIARWTKGIAPLLCVPVSKGIQNHLWAATSPDVVSGTYYEPVGIPGTLSPTAQEEVFSKKLREWTDEALKEIAPL</sequence>
<dbReference type="PANTHER" id="PTHR24320">
    <property type="entry name" value="RETINOL DEHYDROGENASE"/>
    <property type="match status" value="1"/>
</dbReference>
<dbReference type="PANTHER" id="PTHR24320:SF282">
    <property type="entry name" value="WW DOMAIN-CONTAINING OXIDOREDUCTASE"/>
    <property type="match status" value="1"/>
</dbReference>
<dbReference type="GO" id="GO:0016491">
    <property type="term" value="F:oxidoreductase activity"/>
    <property type="evidence" value="ECO:0007669"/>
    <property type="project" value="UniProtKB-KW"/>
</dbReference>
<dbReference type="InterPro" id="IPR020904">
    <property type="entry name" value="Sc_DH/Rdtase_CS"/>
</dbReference>
<evidence type="ECO:0000256" key="3">
    <source>
        <dbReference type="ARBA" id="ARBA00023002"/>
    </source>
</evidence>
<comment type="caution">
    <text evidence="4">The sequence shown here is derived from an EMBL/GenBank/DDBJ whole genome shotgun (WGS) entry which is preliminary data.</text>
</comment>
<dbReference type="Gene3D" id="3.40.50.720">
    <property type="entry name" value="NAD(P)-binding Rossmann-like Domain"/>
    <property type="match status" value="1"/>
</dbReference>
<dbReference type="Proteomes" id="UP000813444">
    <property type="component" value="Unassembled WGS sequence"/>
</dbReference>
<gene>
    <name evidence="4" type="ORF">B0I35DRAFT_480312</name>
</gene>
<dbReference type="SUPFAM" id="SSF51735">
    <property type="entry name" value="NAD(P)-binding Rossmann-fold domains"/>
    <property type="match status" value="1"/>
</dbReference>
<dbReference type="PROSITE" id="PS00061">
    <property type="entry name" value="ADH_SHORT"/>
    <property type="match status" value="1"/>
</dbReference>
<evidence type="ECO:0000256" key="2">
    <source>
        <dbReference type="ARBA" id="ARBA00022857"/>
    </source>
</evidence>
<keyword evidence="5" id="KW-1185">Reference proteome</keyword>
<evidence type="ECO:0000313" key="4">
    <source>
        <dbReference type="EMBL" id="KAH7313637.1"/>
    </source>
</evidence>